<evidence type="ECO:0000256" key="2">
    <source>
        <dbReference type="ARBA" id="ARBA00023125"/>
    </source>
</evidence>
<keyword evidence="3" id="KW-0804">Transcription</keyword>
<dbReference type="Pfam" id="PF01614">
    <property type="entry name" value="IclR_C"/>
    <property type="match status" value="1"/>
</dbReference>
<dbReference type="InterPro" id="IPR050707">
    <property type="entry name" value="HTH_MetabolicPath_Reg"/>
</dbReference>
<evidence type="ECO:0000313" key="6">
    <source>
        <dbReference type="EMBL" id="MCW5320161.1"/>
    </source>
</evidence>
<dbReference type="InterPro" id="IPR029016">
    <property type="entry name" value="GAF-like_dom_sf"/>
</dbReference>
<accession>A0ABT3KPB7</accession>
<name>A0ABT3KPB7_9BURK</name>
<keyword evidence="2" id="KW-0238">DNA-binding</keyword>
<comment type="caution">
    <text evidence="6">The sequence shown here is derived from an EMBL/GenBank/DDBJ whole genome shotgun (WGS) entry which is preliminary data.</text>
</comment>
<dbReference type="Pfam" id="PF09339">
    <property type="entry name" value="HTH_IclR"/>
    <property type="match status" value="1"/>
</dbReference>
<reference evidence="7" key="1">
    <citation type="submission" date="2023-07" db="EMBL/GenBank/DDBJ databases">
        <title>Verminephrobacter genomes.</title>
        <authorList>
            <person name="Lund M.B."/>
        </authorList>
    </citation>
    <scope>NUCLEOTIDE SEQUENCE [LARGE SCALE GENOMIC DNA]</scope>
    <source>
        <strain evidence="7">AtM5-05</strain>
    </source>
</reference>
<evidence type="ECO:0000256" key="1">
    <source>
        <dbReference type="ARBA" id="ARBA00023015"/>
    </source>
</evidence>
<sequence length="248" mass="25976">MPNPEARPVAAADRVLHVLAVLAQHGRLMSAAELMERTGLARSTLYRQLARLKSWGFVLEGNGHYAPGPLGLQLALGFDMASHLVQQARSDMQALARQSRESVGLVVAVNDSVVCLDMVESTQALRCSFEKGRSVPLRFGASAQCLLAHAAPATRDAFLDRHYGAASAERQSALAALEGVARAGYAVSSGVVDAGVWGVSVPLFGTARQAAGAMTLMAPILRAQGQEAALIGMAAVAAARISRKLAAH</sequence>
<dbReference type="GeneID" id="77322167"/>
<dbReference type="SUPFAM" id="SSF55781">
    <property type="entry name" value="GAF domain-like"/>
    <property type="match status" value="1"/>
</dbReference>
<dbReference type="SMART" id="SM00346">
    <property type="entry name" value="HTH_ICLR"/>
    <property type="match status" value="1"/>
</dbReference>
<evidence type="ECO:0000256" key="3">
    <source>
        <dbReference type="ARBA" id="ARBA00023163"/>
    </source>
</evidence>
<dbReference type="Gene3D" id="3.30.450.40">
    <property type="match status" value="1"/>
</dbReference>
<dbReference type="PANTHER" id="PTHR30136:SF24">
    <property type="entry name" value="HTH-TYPE TRANSCRIPTIONAL REPRESSOR ALLR"/>
    <property type="match status" value="1"/>
</dbReference>
<dbReference type="PANTHER" id="PTHR30136">
    <property type="entry name" value="HELIX-TURN-HELIX TRANSCRIPTIONAL REGULATOR, ICLR FAMILY"/>
    <property type="match status" value="1"/>
</dbReference>
<dbReference type="RefSeq" id="WP_265281010.1">
    <property type="nucleotide sequence ID" value="NZ_QZCW01000001.1"/>
</dbReference>
<feature type="domain" description="HTH iclR-type" evidence="4">
    <location>
        <begin position="9"/>
        <end position="69"/>
    </location>
</feature>
<proteinExistence type="predicted"/>
<dbReference type="SUPFAM" id="SSF46785">
    <property type="entry name" value="Winged helix' DNA-binding domain"/>
    <property type="match status" value="1"/>
</dbReference>
<dbReference type="Gene3D" id="1.10.10.10">
    <property type="entry name" value="Winged helix-like DNA-binding domain superfamily/Winged helix DNA-binding domain"/>
    <property type="match status" value="1"/>
</dbReference>
<dbReference type="InterPro" id="IPR011991">
    <property type="entry name" value="ArsR-like_HTH"/>
</dbReference>
<dbReference type="InterPro" id="IPR014757">
    <property type="entry name" value="Tscrpt_reg_IclR_C"/>
</dbReference>
<evidence type="ECO:0000259" key="5">
    <source>
        <dbReference type="PROSITE" id="PS51078"/>
    </source>
</evidence>
<dbReference type="PROSITE" id="PS51078">
    <property type="entry name" value="ICLR_ED"/>
    <property type="match status" value="1"/>
</dbReference>
<dbReference type="PROSITE" id="PS51077">
    <property type="entry name" value="HTH_ICLR"/>
    <property type="match status" value="1"/>
</dbReference>
<gene>
    <name evidence="6" type="ORF">D5039_02900</name>
</gene>
<dbReference type="InterPro" id="IPR036390">
    <property type="entry name" value="WH_DNA-bd_sf"/>
</dbReference>
<keyword evidence="1" id="KW-0805">Transcription regulation</keyword>
<dbReference type="InterPro" id="IPR005471">
    <property type="entry name" value="Tscrpt_reg_IclR_N"/>
</dbReference>
<dbReference type="Proteomes" id="UP001208935">
    <property type="component" value="Unassembled WGS sequence"/>
</dbReference>
<dbReference type="CDD" id="cd00090">
    <property type="entry name" value="HTH_ARSR"/>
    <property type="match status" value="1"/>
</dbReference>
<organism evidence="6 7">
    <name type="scientific">Verminephrobacter aporrectodeae subsp. tuberculatae</name>
    <dbReference type="NCBI Taxonomy" id="1110392"/>
    <lineage>
        <taxon>Bacteria</taxon>
        <taxon>Pseudomonadati</taxon>
        <taxon>Pseudomonadota</taxon>
        <taxon>Betaproteobacteria</taxon>
        <taxon>Burkholderiales</taxon>
        <taxon>Comamonadaceae</taxon>
        <taxon>Verminephrobacter</taxon>
    </lineage>
</organism>
<evidence type="ECO:0000259" key="4">
    <source>
        <dbReference type="PROSITE" id="PS51077"/>
    </source>
</evidence>
<dbReference type="InterPro" id="IPR036388">
    <property type="entry name" value="WH-like_DNA-bd_sf"/>
</dbReference>
<dbReference type="EMBL" id="QZCW01000001">
    <property type="protein sequence ID" value="MCW5320161.1"/>
    <property type="molecule type" value="Genomic_DNA"/>
</dbReference>
<protein>
    <submittedName>
        <fullName evidence="6">IclR family transcriptional regulator</fullName>
    </submittedName>
</protein>
<evidence type="ECO:0000313" key="7">
    <source>
        <dbReference type="Proteomes" id="UP001208935"/>
    </source>
</evidence>
<feature type="domain" description="IclR-ED" evidence="5">
    <location>
        <begin position="70"/>
        <end position="247"/>
    </location>
</feature>
<keyword evidence="7" id="KW-1185">Reference proteome</keyword>